<dbReference type="PANTHER" id="PTHR10173">
    <property type="entry name" value="METHIONINE SULFOXIDE REDUCTASE"/>
    <property type="match status" value="1"/>
</dbReference>
<sequence length="298" mass="34129">MRKAYFSGGRFYGLIEIFRFTPGVITVTGGTGHYRNNKAEVVEVSYDSLLLDYNSLVDNYLKQIDFTDNLGQFSDRGEAFKPIMFYQTDSELLVIQDSLEKLKKRFSNVLVEYQQIDSFEIASSDPLMTDQQRILKHELLKKKEGRLQTIALLWKDSYKEKLKTLAPLAFEVTKKNHTERPFTSSFSKGNEPGIYVDVISNEPLFSTIDQFDAGCGWPSFTKPITQIVEKNDFSYGMHRIEIRSVHSDSHLGHVFDDGPIEKGGLRYCINGAALRFIPLKDLEKEGFKAYLALFQKNL</sequence>
<dbReference type="RefSeq" id="WP_030004819.1">
    <property type="nucleotide sequence ID" value="NC_022549.1"/>
</dbReference>
<keyword evidence="11" id="KW-1185">Reference proteome</keyword>
<evidence type="ECO:0000256" key="5">
    <source>
        <dbReference type="ARBA" id="ARBA00024679"/>
    </source>
</evidence>
<evidence type="ECO:0000313" key="11">
    <source>
        <dbReference type="Proteomes" id="UP000032737"/>
    </source>
</evidence>
<evidence type="ECO:0000256" key="6">
    <source>
        <dbReference type="ARBA" id="ARBA00047806"/>
    </source>
</evidence>
<comment type="catalytic activity">
    <reaction evidence="6">
        <text>L-methionyl-[protein] + [thioredoxin]-disulfide + H2O = L-methionyl-(S)-S-oxide-[protein] + [thioredoxin]-dithiol</text>
        <dbReference type="Rhea" id="RHEA:14217"/>
        <dbReference type="Rhea" id="RHEA-COMP:10698"/>
        <dbReference type="Rhea" id="RHEA-COMP:10700"/>
        <dbReference type="Rhea" id="RHEA-COMP:12313"/>
        <dbReference type="Rhea" id="RHEA-COMP:12315"/>
        <dbReference type="ChEBI" id="CHEBI:15377"/>
        <dbReference type="ChEBI" id="CHEBI:16044"/>
        <dbReference type="ChEBI" id="CHEBI:29950"/>
        <dbReference type="ChEBI" id="CHEBI:44120"/>
        <dbReference type="ChEBI" id="CHEBI:50058"/>
        <dbReference type="EC" id="1.8.4.11"/>
    </reaction>
</comment>
<dbReference type="GO" id="GO:0006979">
    <property type="term" value="P:response to oxidative stress"/>
    <property type="evidence" value="ECO:0007669"/>
    <property type="project" value="InterPro"/>
</dbReference>
<feature type="domain" description="MsrB" evidence="9">
    <location>
        <begin position="158"/>
        <end position="279"/>
    </location>
</feature>
<name>U4KNM9_9MOLU</name>
<dbReference type="GO" id="GO:0033744">
    <property type="term" value="F:L-methionine:thioredoxin-disulfide S-oxidoreductase activity"/>
    <property type="evidence" value="ECO:0007669"/>
    <property type="project" value="RHEA"/>
</dbReference>
<evidence type="ECO:0000256" key="3">
    <source>
        <dbReference type="ARBA" id="ARBA00023002"/>
    </source>
</evidence>
<dbReference type="EMBL" id="FO681348">
    <property type="protein sequence ID" value="CCV65957.1"/>
    <property type="molecule type" value="Genomic_DNA"/>
</dbReference>
<dbReference type="STRING" id="61635.BN85309360"/>
<dbReference type="InterPro" id="IPR011057">
    <property type="entry name" value="Mss4-like_sf"/>
</dbReference>
<dbReference type="PANTHER" id="PTHR10173:SF59">
    <property type="entry name" value="PEPTIDE METHIONINE SULFOXIDE REDUCTASE MSRA_MSRB"/>
    <property type="match status" value="1"/>
</dbReference>
<organism evidence="10 11">
    <name type="scientific">Acholeplasma brassicae</name>
    <dbReference type="NCBI Taxonomy" id="61635"/>
    <lineage>
        <taxon>Bacteria</taxon>
        <taxon>Bacillati</taxon>
        <taxon>Mycoplasmatota</taxon>
        <taxon>Mollicutes</taxon>
        <taxon>Acholeplasmatales</taxon>
        <taxon>Acholeplasmataceae</taxon>
        <taxon>Acholeplasma</taxon>
    </lineage>
</organism>
<evidence type="ECO:0000256" key="7">
    <source>
        <dbReference type="ARBA" id="ARBA00048488"/>
    </source>
</evidence>
<comment type="similarity">
    <text evidence="2">In the N-terminal section; belongs to the MsrA Met sulfoxide reductase family.</text>
</comment>
<dbReference type="Pfam" id="PF01625">
    <property type="entry name" value="PMSR"/>
    <property type="match status" value="1"/>
</dbReference>
<dbReference type="GO" id="GO:0030091">
    <property type="term" value="P:protein repair"/>
    <property type="evidence" value="ECO:0007669"/>
    <property type="project" value="InterPro"/>
</dbReference>
<comment type="catalytic activity">
    <reaction evidence="7">
        <text>L-methionyl-[protein] + [thioredoxin]-disulfide + H2O = L-methionyl-(R)-S-oxide-[protein] + [thioredoxin]-dithiol</text>
        <dbReference type="Rhea" id="RHEA:24164"/>
        <dbReference type="Rhea" id="RHEA-COMP:10698"/>
        <dbReference type="Rhea" id="RHEA-COMP:10700"/>
        <dbReference type="Rhea" id="RHEA-COMP:12313"/>
        <dbReference type="Rhea" id="RHEA-COMP:12314"/>
        <dbReference type="ChEBI" id="CHEBI:15377"/>
        <dbReference type="ChEBI" id="CHEBI:16044"/>
        <dbReference type="ChEBI" id="CHEBI:29950"/>
        <dbReference type="ChEBI" id="CHEBI:45764"/>
        <dbReference type="ChEBI" id="CHEBI:50058"/>
        <dbReference type="EC" id="1.8.4.12"/>
    </reaction>
</comment>
<evidence type="ECO:0000313" key="10">
    <source>
        <dbReference type="EMBL" id="CCV65957.1"/>
    </source>
</evidence>
<dbReference type="OrthoDB" id="4174719at2"/>
<evidence type="ECO:0000256" key="4">
    <source>
        <dbReference type="ARBA" id="ARBA00023268"/>
    </source>
</evidence>
<dbReference type="InterPro" id="IPR036509">
    <property type="entry name" value="Met_Sox_Rdtase_MsrA_sf"/>
</dbReference>
<reference evidence="10 11" key="1">
    <citation type="journal article" date="2013" name="J. Mol. Microbiol. Biotechnol.">
        <title>Analysis of the Complete Genomes of Acholeplasma brassicae , A. palmae and A. laidlawii and Their Comparison to the Obligate Parasites from ' Candidatus Phytoplasma'.</title>
        <authorList>
            <person name="Kube M."/>
            <person name="Siewert C."/>
            <person name="Migdoll A.M."/>
            <person name="Duduk B."/>
            <person name="Holz S."/>
            <person name="Rabus R."/>
            <person name="Seemuller E."/>
            <person name="Mitrovic J."/>
            <person name="Muller I."/>
            <person name="Buttner C."/>
            <person name="Reinhardt R."/>
        </authorList>
    </citation>
    <scope>NUCLEOTIDE SEQUENCE [LARGE SCALE GENOMIC DNA]</scope>
    <source>
        <strain evidence="11">0502</strain>
    </source>
</reference>
<protein>
    <submittedName>
        <fullName evidence="10">Peptide-methionine (R)-S-oxide reductase</fullName>
        <ecNumber evidence="10">1.8.4.12</ecNumber>
    </submittedName>
</protein>
<dbReference type="InterPro" id="IPR002569">
    <property type="entry name" value="Met_Sox_Rdtase_MsrA_dom"/>
</dbReference>
<evidence type="ECO:0000259" key="9">
    <source>
        <dbReference type="PROSITE" id="PS51790"/>
    </source>
</evidence>
<dbReference type="Proteomes" id="UP000032737">
    <property type="component" value="Chromosome"/>
</dbReference>
<dbReference type="KEGG" id="abra:BN85309360"/>
<dbReference type="SUPFAM" id="SSF51316">
    <property type="entry name" value="Mss4-like"/>
    <property type="match status" value="1"/>
</dbReference>
<dbReference type="GO" id="GO:0005737">
    <property type="term" value="C:cytoplasm"/>
    <property type="evidence" value="ECO:0007669"/>
    <property type="project" value="TreeGrafter"/>
</dbReference>
<dbReference type="Pfam" id="PF01641">
    <property type="entry name" value="SelR"/>
    <property type="match status" value="1"/>
</dbReference>
<comment type="similarity">
    <text evidence="1">In the C-terminal section; belongs to the MsrB Met sulfoxide reductase family.</text>
</comment>
<dbReference type="HOGENOM" id="CLU_031040_0_1_14"/>
<dbReference type="InterPro" id="IPR002579">
    <property type="entry name" value="Met_Sox_Rdtase_MsrB_dom"/>
</dbReference>
<keyword evidence="4" id="KW-0511">Multifunctional enzyme</keyword>
<dbReference type="Gene3D" id="2.170.150.20">
    <property type="entry name" value="Peptide methionine sulfoxide reductase"/>
    <property type="match status" value="1"/>
</dbReference>
<gene>
    <name evidence="10" type="primary">msrAB</name>
    <name evidence="10" type="ORF">BN85309360</name>
</gene>
<keyword evidence="3 10" id="KW-0560">Oxidoreductase</keyword>
<proteinExistence type="inferred from homology"/>
<evidence type="ECO:0000256" key="1">
    <source>
        <dbReference type="ARBA" id="ARBA00008076"/>
    </source>
</evidence>
<accession>U4KNM9</accession>
<dbReference type="EC" id="1.8.4.12" evidence="10"/>
<dbReference type="Gene3D" id="3.30.1060.10">
    <property type="entry name" value="Peptide methionine sulphoxide reductase MsrA"/>
    <property type="match status" value="1"/>
</dbReference>
<dbReference type="PROSITE" id="PS51790">
    <property type="entry name" value="MSRB"/>
    <property type="match status" value="1"/>
</dbReference>
<comment type="catalytic activity">
    <reaction evidence="8">
        <text>[thioredoxin]-disulfide + L-methionine + H2O = L-methionine (S)-S-oxide + [thioredoxin]-dithiol</text>
        <dbReference type="Rhea" id="RHEA:19993"/>
        <dbReference type="Rhea" id="RHEA-COMP:10698"/>
        <dbReference type="Rhea" id="RHEA-COMP:10700"/>
        <dbReference type="ChEBI" id="CHEBI:15377"/>
        <dbReference type="ChEBI" id="CHEBI:29950"/>
        <dbReference type="ChEBI" id="CHEBI:50058"/>
        <dbReference type="ChEBI" id="CHEBI:57844"/>
        <dbReference type="ChEBI" id="CHEBI:58772"/>
        <dbReference type="EC" id="1.8.4.11"/>
    </reaction>
</comment>
<dbReference type="SUPFAM" id="SSF55068">
    <property type="entry name" value="Peptide methionine sulfoxide reductase"/>
    <property type="match status" value="1"/>
</dbReference>
<comment type="function">
    <text evidence="5">Has an important function as a repair enzyme for proteins that have been inactivated by oxidation. Catalyzes the reversible oxidation-reduction of methionine sulfoxide in proteins to methionine.</text>
</comment>
<dbReference type="NCBIfam" id="TIGR00357">
    <property type="entry name" value="peptide-methionine (R)-S-oxide reductase MsrB"/>
    <property type="match status" value="1"/>
</dbReference>
<dbReference type="InterPro" id="IPR028427">
    <property type="entry name" value="Met_Sox_Rdtase_MsrB"/>
</dbReference>
<dbReference type="GO" id="GO:0033743">
    <property type="term" value="F:peptide-methionine (R)-S-oxide reductase activity"/>
    <property type="evidence" value="ECO:0007669"/>
    <property type="project" value="UniProtKB-EC"/>
</dbReference>
<dbReference type="AlphaFoldDB" id="U4KNM9"/>
<dbReference type="GO" id="GO:0008113">
    <property type="term" value="F:peptide-methionine (S)-S-oxide reductase activity"/>
    <property type="evidence" value="ECO:0007669"/>
    <property type="project" value="UniProtKB-EC"/>
</dbReference>
<evidence type="ECO:0000256" key="2">
    <source>
        <dbReference type="ARBA" id="ARBA00011017"/>
    </source>
</evidence>
<evidence type="ECO:0000256" key="8">
    <source>
        <dbReference type="ARBA" id="ARBA00048782"/>
    </source>
</evidence>